<dbReference type="PANTHER" id="PTHR46201">
    <property type="entry name" value="PHD FINGER PROTEIN MALE MEIOCYTE DEATH 1-RELATED"/>
    <property type="match status" value="1"/>
</dbReference>
<evidence type="ECO:0000259" key="6">
    <source>
        <dbReference type="SMART" id="SM00249"/>
    </source>
</evidence>
<dbReference type="InterPro" id="IPR059080">
    <property type="entry name" value="WHD_PTC1"/>
</dbReference>
<keyword evidence="1" id="KW-0479">Metal-binding</keyword>
<dbReference type="SMART" id="SM00249">
    <property type="entry name" value="PHD"/>
    <property type="match status" value="1"/>
</dbReference>
<dbReference type="InterPro" id="IPR001965">
    <property type="entry name" value="Znf_PHD"/>
</dbReference>
<dbReference type="Proteomes" id="UP000515121">
    <property type="component" value="Unplaced"/>
</dbReference>
<dbReference type="AlphaFoldDB" id="A0A6P5WR57"/>
<evidence type="ECO:0000256" key="2">
    <source>
        <dbReference type="ARBA" id="ARBA00022771"/>
    </source>
</evidence>
<keyword evidence="7" id="KW-1185">Reference proteome</keyword>
<keyword evidence="2" id="KW-0863">Zinc-finger</keyword>
<dbReference type="Pfam" id="PF25874">
    <property type="entry name" value="WHD_plant_repro"/>
    <property type="match status" value="1"/>
</dbReference>
<organism evidence="7 8">
    <name type="scientific">Durio zibethinus</name>
    <name type="common">Durian</name>
    <dbReference type="NCBI Taxonomy" id="66656"/>
    <lineage>
        <taxon>Eukaryota</taxon>
        <taxon>Viridiplantae</taxon>
        <taxon>Streptophyta</taxon>
        <taxon>Embryophyta</taxon>
        <taxon>Tracheophyta</taxon>
        <taxon>Spermatophyta</taxon>
        <taxon>Magnoliopsida</taxon>
        <taxon>eudicotyledons</taxon>
        <taxon>Gunneridae</taxon>
        <taxon>Pentapetalae</taxon>
        <taxon>rosids</taxon>
        <taxon>malvids</taxon>
        <taxon>Malvales</taxon>
        <taxon>Malvaceae</taxon>
        <taxon>Helicteroideae</taxon>
        <taxon>Durio</taxon>
    </lineage>
</organism>
<dbReference type="InterPro" id="IPR019786">
    <property type="entry name" value="Zinc_finger_PHD-type_CS"/>
</dbReference>
<accession>A0A6P5WR57</accession>
<dbReference type="OrthoDB" id="436852at2759"/>
<evidence type="ECO:0000256" key="1">
    <source>
        <dbReference type="ARBA" id="ARBA00022723"/>
    </source>
</evidence>
<dbReference type="InterPro" id="IPR058054">
    <property type="entry name" value="Znf_MS1-like"/>
</dbReference>
<dbReference type="Pfam" id="PF00628">
    <property type="entry name" value="PHD"/>
    <property type="match status" value="1"/>
</dbReference>
<dbReference type="InterPro" id="IPR019787">
    <property type="entry name" value="Znf_PHD-finger"/>
</dbReference>
<evidence type="ECO:0000313" key="8">
    <source>
        <dbReference type="RefSeq" id="XP_022718187.1"/>
    </source>
</evidence>
<dbReference type="InterPro" id="IPR011011">
    <property type="entry name" value="Znf_FYVE_PHD"/>
</dbReference>
<evidence type="ECO:0000256" key="4">
    <source>
        <dbReference type="ARBA" id="ARBA00023015"/>
    </source>
</evidence>
<evidence type="ECO:0000256" key="5">
    <source>
        <dbReference type="ARBA" id="ARBA00023163"/>
    </source>
</evidence>
<dbReference type="InterPro" id="IPR013083">
    <property type="entry name" value="Znf_RING/FYVE/PHD"/>
</dbReference>
<name>A0A6P5WR57_DURZI</name>
<dbReference type="Pfam" id="PF25565">
    <property type="entry name" value="Ubiquitin_At1g33420"/>
    <property type="match status" value="1"/>
</dbReference>
<dbReference type="SUPFAM" id="SSF57903">
    <property type="entry name" value="FYVE/PHD zinc finger"/>
    <property type="match status" value="1"/>
</dbReference>
<dbReference type="PROSITE" id="PS01359">
    <property type="entry name" value="ZF_PHD_1"/>
    <property type="match status" value="1"/>
</dbReference>
<dbReference type="GeneID" id="111276706"/>
<dbReference type="Gene3D" id="3.30.40.10">
    <property type="entry name" value="Zinc/RING finger domain, C3HC4 (zinc finger)"/>
    <property type="match status" value="1"/>
</dbReference>
<sequence length="712" mass="79940">MPEAHTIARPLKRRRRTTRVTADLSHFLDFPSPAVTASASGKPFRDAVRSFLSTNARLTTAFAPPLLPALMTWQILFRVDDCFIDAGDSSSIVVAFYVVEEDVTRSSRSVYCDQCRVVGWSGHPVCRKRYHFIIRCCDNAINDKENKSCPGCANLLHFLESRRCRRCNGGDDDVEEWEYSQFQDNTHLLHGIVHSNGYGHLLIVNGREGGSNRLSGFQIMNFWDRLCTTLSVRKVTVMDVSKKYGMEYRLLHAITRGHSWFGNWGYEFGSGSYAVTQDAYKRAVDQLSSMPLSTLLFQGCKSHTRLQNIITFYQSLSCSELSTLKDLFSFLLKLITESHKTSMPKTSKMSESSTNVLCAWTRNDVESLQKAMIKVLMAAAVGFNWVTRRALKGVMCKAASSELLDYCLKHLRGKLTANGMVVEARCNPNSSDFEFRLQPLRSFQYESSMDSNCPSEEHIKGDLKFLLDSLILPETLLTYLPQATRGCVIDSTTKLLDCKQFVKDYKPCAYNSSAICTWCHLELSDPANDDPVPPPELIVLPRDATIGDLKTEATKVFEEVYAMFKRFQVKDLLDYGSVKDNITLKLLVGTTGSVRVQGRCASKHGLNRFRMERGTENWTVDCTCGARDDDGERMLACDMCGVWQHTRCAGIDNADAIPAKFTCMRCTNSFHKKSVSIPSSGKEARRFSQLDTTCRGVVGSDGPQITTTLIVR</sequence>
<dbReference type="InterPro" id="IPR057765">
    <property type="entry name" value="MS1-like_ubiquitin"/>
</dbReference>
<keyword evidence="5" id="KW-0804">Transcription</keyword>
<reference evidence="8" key="1">
    <citation type="submission" date="2025-08" db="UniProtKB">
        <authorList>
            <consortium name="RefSeq"/>
        </authorList>
    </citation>
    <scope>IDENTIFICATION</scope>
    <source>
        <tissue evidence="8">Fruit stalk</tissue>
    </source>
</reference>
<dbReference type="RefSeq" id="XP_022718187.1">
    <property type="nucleotide sequence ID" value="XM_022862452.1"/>
</dbReference>
<keyword evidence="3" id="KW-0862">Zinc</keyword>
<evidence type="ECO:0000256" key="3">
    <source>
        <dbReference type="ARBA" id="ARBA00022833"/>
    </source>
</evidence>
<proteinExistence type="predicted"/>
<protein>
    <submittedName>
        <fullName evidence="8">PHD finger protein At1g33420 isoform X1</fullName>
    </submittedName>
</protein>
<evidence type="ECO:0000313" key="7">
    <source>
        <dbReference type="Proteomes" id="UP000515121"/>
    </source>
</evidence>
<feature type="domain" description="Zinc finger PHD-type" evidence="6">
    <location>
        <begin position="621"/>
        <end position="667"/>
    </location>
</feature>
<gene>
    <name evidence="8" type="primary">LOC111276706</name>
</gene>
<dbReference type="KEGG" id="dzi:111276706"/>
<dbReference type="GO" id="GO:0008270">
    <property type="term" value="F:zinc ion binding"/>
    <property type="evidence" value="ECO:0007669"/>
    <property type="project" value="UniProtKB-KW"/>
</dbReference>
<dbReference type="PANTHER" id="PTHR46201:SF6">
    <property type="entry name" value="PHD FINGER PLANT-LIKE PROTEIN"/>
    <property type="match status" value="1"/>
</dbReference>
<dbReference type="CDD" id="cd15556">
    <property type="entry name" value="PHD_MMD1_like"/>
    <property type="match status" value="1"/>
</dbReference>
<keyword evidence="4" id="KW-0805">Transcription regulation</keyword>